<evidence type="ECO:0000313" key="1">
    <source>
        <dbReference type="EMBL" id="TFE71131.1"/>
    </source>
</evidence>
<dbReference type="EMBL" id="LXQC01000090">
    <property type="protein sequence ID" value="TFE71131.1"/>
    <property type="molecule type" value="Genomic_DNA"/>
</dbReference>
<name>A0A4Y8PIS5_9BACT</name>
<proteinExistence type="predicted"/>
<gene>
    <name evidence="1" type="ORF">A7Q10_05180</name>
</gene>
<dbReference type="Proteomes" id="UP000297713">
    <property type="component" value="Unassembled WGS sequence"/>
</dbReference>
<dbReference type="AlphaFoldDB" id="A0A4Y8PIS5"/>
<keyword evidence="2" id="KW-1185">Reference proteome</keyword>
<dbReference type="RefSeq" id="WP_134439370.1">
    <property type="nucleotide sequence ID" value="NZ_LXQC01000090.1"/>
</dbReference>
<protein>
    <submittedName>
        <fullName evidence="1">Uncharacterized protein</fullName>
    </submittedName>
</protein>
<sequence>MGEAKKSLTGESFVFGDDVQKRELLEAAFDYRGDVTLELASGEKLEGYLFNRQLDRTPYFVEMFVAGEATPRCIPVDQIIALHFSGKDAADGKSYEAWKSKKLKERQEESKRIESEMKRAGLLD</sequence>
<comment type="caution">
    <text evidence="1">The sequence shown here is derived from an EMBL/GenBank/DDBJ whole genome shotgun (WGS) entry which is preliminary data.</text>
</comment>
<reference evidence="1 2" key="1">
    <citation type="submission" date="2016-05" db="EMBL/GenBank/DDBJ databases">
        <title>Diversity and Homogeneity among Thermoacidophilic Verrucomicrobia Methanotrophs Linked with Geographical Origin.</title>
        <authorList>
            <person name="Erikstad H.-A."/>
            <person name="Smestad N.B."/>
            <person name="Ceballos R.M."/>
            <person name="Birkeland N.-K."/>
        </authorList>
    </citation>
    <scope>NUCLEOTIDE SEQUENCE [LARGE SCALE GENOMIC DNA]</scope>
    <source>
        <strain evidence="1 2">Phi</strain>
    </source>
</reference>
<dbReference type="OrthoDB" id="118663at2"/>
<evidence type="ECO:0000313" key="2">
    <source>
        <dbReference type="Proteomes" id="UP000297713"/>
    </source>
</evidence>
<accession>A0A4Y8PIS5</accession>
<organism evidence="1 2">
    <name type="scientific">Methylacidiphilum caldifontis</name>
    <dbReference type="NCBI Taxonomy" id="2795386"/>
    <lineage>
        <taxon>Bacteria</taxon>
        <taxon>Pseudomonadati</taxon>
        <taxon>Verrucomicrobiota</taxon>
        <taxon>Methylacidiphilae</taxon>
        <taxon>Methylacidiphilales</taxon>
        <taxon>Methylacidiphilaceae</taxon>
        <taxon>Methylacidiphilum (ex Ratnadevi et al. 2023)</taxon>
    </lineage>
</organism>